<dbReference type="GO" id="GO:0006508">
    <property type="term" value="P:proteolysis"/>
    <property type="evidence" value="ECO:0007669"/>
    <property type="project" value="UniProtKB-KW"/>
</dbReference>
<feature type="active site" evidence="1">
    <location>
        <position position="325"/>
    </location>
</feature>
<feature type="binding site" evidence="1">
    <location>
        <position position="328"/>
    </location>
    <ligand>
        <name>Zn(2+)</name>
        <dbReference type="ChEBI" id="CHEBI:29105"/>
        <note>catalytic</note>
    </ligand>
</feature>
<dbReference type="InterPro" id="IPR024079">
    <property type="entry name" value="MetalloPept_cat_dom_sf"/>
</dbReference>
<dbReference type="PANTHER" id="PTHR10127">
    <property type="entry name" value="DISCOIDIN, CUB, EGF, LAMININ , AND ZINC METALLOPROTEASE DOMAIN CONTAINING"/>
    <property type="match status" value="1"/>
</dbReference>
<feature type="compositionally biased region" description="Low complexity" evidence="3">
    <location>
        <begin position="197"/>
        <end position="207"/>
    </location>
</feature>
<keyword evidence="1 2" id="KW-0479">Metal-binding</keyword>
<comment type="caution">
    <text evidence="1">Lacks conserved residue(s) required for the propagation of feature annotation.</text>
</comment>
<organism evidence="5 6">
    <name type="scientific">Maylandia zebra</name>
    <name type="common">zebra mbuna</name>
    <dbReference type="NCBI Taxonomy" id="106582"/>
    <lineage>
        <taxon>Eukaryota</taxon>
        <taxon>Metazoa</taxon>
        <taxon>Chordata</taxon>
        <taxon>Craniata</taxon>
        <taxon>Vertebrata</taxon>
        <taxon>Euteleostomi</taxon>
        <taxon>Actinopterygii</taxon>
        <taxon>Neopterygii</taxon>
        <taxon>Teleostei</taxon>
        <taxon>Neoteleostei</taxon>
        <taxon>Acanthomorphata</taxon>
        <taxon>Ovalentaria</taxon>
        <taxon>Cichlomorphae</taxon>
        <taxon>Cichliformes</taxon>
        <taxon>Cichlidae</taxon>
        <taxon>African cichlids</taxon>
        <taxon>Pseudocrenilabrinae</taxon>
        <taxon>Haplochromini</taxon>
        <taxon>Maylandia</taxon>
        <taxon>Maylandia zebra complex</taxon>
    </lineage>
</organism>
<evidence type="ECO:0000256" key="3">
    <source>
        <dbReference type="SAM" id="MobiDB-lite"/>
    </source>
</evidence>
<evidence type="ECO:0000256" key="1">
    <source>
        <dbReference type="PROSITE-ProRule" id="PRU01211"/>
    </source>
</evidence>
<dbReference type="GO" id="GO:0004222">
    <property type="term" value="F:metalloendopeptidase activity"/>
    <property type="evidence" value="ECO:0007669"/>
    <property type="project" value="UniProtKB-UniRule"/>
</dbReference>
<feature type="region of interest" description="Disordered" evidence="3">
    <location>
        <begin position="191"/>
        <end position="213"/>
    </location>
</feature>
<dbReference type="CDD" id="cd04280">
    <property type="entry name" value="ZnMc_astacin_like"/>
    <property type="match status" value="1"/>
</dbReference>
<keyword evidence="1 2" id="KW-0645">Protease</keyword>
<dbReference type="InterPro" id="IPR006026">
    <property type="entry name" value="Peptidase_Metallo"/>
</dbReference>
<feature type="binding site" evidence="1">
    <location>
        <position position="324"/>
    </location>
    <ligand>
        <name>Zn(2+)</name>
        <dbReference type="ChEBI" id="CHEBI:29105"/>
        <note>catalytic</note>
    </ligand>
</feature>
<keyword evidence="1 2" id="KW-0482">Metalloprotease</keyword>
<evidence type="ECO:0000256" key="2">
    <source>
        <dbReference type="RuleBase" id="RU361183"/>
    </source>
</evidence>
<sequence length="425" mass="45866">MTPVETVTCLYQRDNTCYSFSLCQKMSCCIMWLLAAFCLSTVGSVPISPAGPFAGNVSLNATTAGGYESTTAATPRDYAFSLNPTMNTTSSAPVGATPLNDALNASSLAEDHIFLENTLNATSSVPDNAIYLNDTFNTISSAPGGATPLNYALNITSLAEVGLVGPRFLTDALNATSPAADYATSFNDTHITSNTTGSAPGAAAPEPESSKNKSAETLKEFDQDMPVQEGDILIPESRNAVHTLWPDATTSYIITDELVSREAEIKAAFKMISDVTCIRFKKRDTESSYLKLVTGNGCASFVGCQGGAQRLFFASECTVGNLCHELLHALGLYHEHTREDRDKYVTVNWQNIVAGKENNFKVKHGNTQNLPYDLASIMHYGRDFFSTNGNPTVLPKQSGVEIGQRKHLSQLDIERLNKLYSCGKL</sequence>
<keyword evidence="6" id="KW-1185">Reference proteome</keyword>
<protein>
    <recommendedName>
        <fullName evidence="2">Metalloendopeptidase</fullName>
        <ecNumber evidence="2">3.4.24.-</ecNumber>
    </recommendedName>
</protein>
<proteinExistence type="predicted"/>
<keyword evidence="1 2" id="KW-0378">Hydrolase</keyword>
<dbReference type="AlphaFoldDB" id="A0A3P9CUY3"/>
<dbReference type="InterPro" id="IPR034035">
    <property type="entry name" value="Astacin-like_dom"/>
</dbReference>
<feature type="domain" description="Peptidase M12A" evidence="4">
    <location>
        <begin position="239"/>
        <end position="423"/>
    </location>
</feature>
<reference evidence="5" key="1">
    <citation type="submission" date="2025-08" db="UniProtKB">
        <authorList>
            <consortium name="Ensembl"/>
        </authorList>
    </citation>
    <scope>IDENTIFICATION</scope>
</reference>
<dbReference type="InterPro" id="IPR001506">
    <property type="entry name" value="Peptidase_M12A"/>
</dbReference>
<dbReference type="SMART" id="SM00235">
    <property type="entry name" value="ZnMc"/>
    <property type="match status" value="1"/>
</dbReference>
<comment type="cofactor">
    <cofactor evidence="1 2">
        <name>Zn(2+)</name>
        <dbReference type="ChEBI" id="CHEBI:29105"/>
    </cofactor>
    <text evidence="1 2">Binds 1 zinc ion per subunit.</text>
</comment>
<dbReference type="SUPFAM" id="SSF55486">
    <property type="entry name" value="Metalloproteases ('zincins'), catalytic domain"/>
    <property type="match status" value="1"/>
</dbReference>
<dbReference type="PROSITE" id="PS51864">
    <property type="entry name" value="ASTACIN"/>
    <property type="match status" value="1"/>
</dbReference>
<name>A0A3P9CUY3_9CICH</name>
<accession>A0A3P9CUY3</accession>
<dbReference type="Gene3D" id="3.40.390.10">
    <property type="entry name" value="Collagenase (Catalytic Domain)"/>
    <property type="match status" value="1"/>
</dbReference>
<evidence type="ECO:0000313" key="6">
    <source>
        <dbReference type="Proteomes" id="UP000265160"/>
    </source>
</evidence>
<dbReference type="PRINTS" id="PR00480">
    <property type="entry name" value="ASTACIN"/>
</dbReference>
<evidence type="ECO:0000313" key="5">
    <source>
        <dbReference type="Ensembl" id="ENSMZEP00005026158.1"/>
    </source>
</evidence>
<dbReference type="GeneTree" id="ENSGT00940000154856"/>
<dbReference type="Proteomes" id="UP000265160">
    <property type="component" value="Unplaced"/>
</dbReference>
<dbReference type="GO" id="GO:0008270">
    <property type="term" value="F:zinc ion binding"/>
    <property type="evidence" value="ECO:0007669"/>
    <property type="project" value="UniProtKB-UniRule"/>
</dbReference>
<dbReference type="Pfam" id="PF01400">
    <property type="entry name" value="Astacin"/>
    <property type="match status" value="1"/>
</dbReference>
<dbReference type="PANTHER" id="PTHR10127:SF870">
    <property type="entry name" value="METALLOENDOPEPTIDASE"/>
    <property type="match status" value="1"/>
</dbReference>
<keyword evidence="1 2" id="KW-0862">Zinc</keyword>
<dbReference type="EC" id="3.4.24.-" evidence="2"/>
<feature type="binding site" evidence="1">
    <location>
        <position position="334"/>
    </location>
    <ligand>
        <name>Zn(2+)</name>
        <dbReference type="ChEBI" id="CHEBI:29105"/>
        <note>catalytic</note>
    </ligand>
</feature>
<dbReference type="Ensembl" id="ENSMZET00005027001.1">
    <property type="protein sequence ID" value="ENSMZEP00005026158.1"/>
    <property type="gene ID" value="ENSMZEG00005019512.1"/>
</dbReference>
<evidence type="ECO:0000259" key="4">
    <source>
        <dbReference type="PROSITE" id="PS51864"/>
    </source>
</evidence>
<reference evidence="5" key="2">
    <citation type="submission" date="2025-09" db="UniProtKB">
        <authorList>
            <consortium name="Ensembl"/>
        </authorList>
    </citation>
    <scope>IDENTIFICATION</scope>
</reference>